<name>A0A918I9T0_9ACTN</name>
<reference evidence="2" key="2">
    <citation type="submission" date="2020-09" db="EMBL/GenBank/DDBJ databases">
        <authorList>
            <person name="Sun Q."/>
            <person name="Ohkuma M."/>
        </authorList>
    </citation>
    <scope>NUCLEOTIDE SEQUENCE</scope>
    <source>
        <strain evidence="2">JCM 4369</strain>
    </source>
</reference>
<dbReference type="EMBL" id="BMTD01000005">
    <property type="protein sequence ID" value="GGU91262.1"/>
    <property type="molecule type" value="Genomic_DNA"/>
</dbReference>
<protein>
    <submittedName>
        <fullName evidence="2">Uncharacterized protein</fullName>
    </submittedName>
</protein>
<feature type="region of interest" description="Disordered" evidence="1">
    <location>
        <begin position="25"/>
        <end position="51"/>
    </location>
</feature>
<evidence type="ECO:0000313" key="2">
    <source>
        <dbReference type="EMBL" id="GGU91262.1"/>
    </source>
</evidence>
<dbReference type="AlphaFoldDB" id="A0A918I9T0"/>
<reference evidence="2" key="1">
    <citation type="journal article" date="2014" name="Int. J. Syst. Evol. Microbiol.">
        <title>Complete genome sequence of Corynebacterium casei LMG S-19264T (=DSM 44701T), isolated from a smear-ripened cheese.</title>
        <authorList>
            <consortium name="US DOE Joint Genome Institute (JGI-PGF)"/>
            <person name="Walter F."/>
            <person name="Albersmeier A."/>
            <person name="Kalinowski J."/>
            <person name="Ruckert C."/>
        </authorList>
    </citation>
    <scope>NUCLEOTIDE SEQUENCE</scope>
    <source>
        <strain evidence="2">JCM 4369</strain>
    </source>
</reference>
<proteinExistence type="predicted"/>
<comment type="caution">
    <text evidence="2">The sequence shown here is derived from an EMBL/GenBank/DDBJ whole genome shotgun (WGS) entry which is preliminary data.</text>
</comment>
<keyword evidence="3" id="KW-1185">Reference proteome</keyword>
<sequence>MPRLTITAVQPFSVISAGAPAAVGAPMAGRRVSRRSTGPGGRSRLTAQDPQQGAVARAFNYCYDCFQPNPGGNYPC</sequence>
<evidence type="ECO:0000256" key="1">
    <source>
        <dbReference type="SAM" id="MobiDB-lite"/>
    </source>
</evidence>
<dbReference type="Proteomes" id="UP000618795">
    <property type="component" value="Unassembled WGS sequence"/>
</dbReference>
<evidence type="ECO:0000313" key="3">
    <source>
        <dbReference type="Proteomes" id="UP000618795"/>
    </source>
</evidence>
<organism evidence="2 3">
    <name type="scientific">Streptomyces filipinensis</name>
    <dbReference type="NCBI Taxonomy" id="66887"/>
    <lineage>
        <taxon>Bacteria</taxon>
        <taxon>Bacillati</taxon>
        <taxon>Actinomycetota</taxon>
        <taxon>Actinomycetes</taxon>
        <taxon>Kitasatosporales</taxon>
        <taxon>Streptomycetaceae</taxon>
        <taxon>Streptomyces</taxon>
    </lineage>
</organism>
<accession>A0A918I9T0</accession>
<gene>
    <name evidence="2" type="ORF">GCM10010260_26970</name>
</gene>